<feature type="region of interest" description="Disordered" evidence="1">
    <location>
        <begin position="1"/>
        <end position="66"/>
    </location>
</feature>
<evidence type="ECO:0000256" key="1">
    <source>
        <dbReference type="SAM" id="MobiDB-lite"/>
    </source>
</evidence>
<sequence>MSREELPIAALPGPPMSKDHTAATRRSDVPQRRRRRAKMDSNGYGSAVGVNAGPWSGGGASARPDE</sequence>
<keyword evidence="3" id="KW-1185">Reference proteome</keyword>
<accession>A0A9P4Z082</accession>
<name>A0A9P4Z082_9HYPO</name>
<reference evidence="2" key="1">
    <citation type="submission" date="2020-03" db="EMBL/GenBank/DDBJ databases">
        <title>Site-based positive gene gene selection in Geosmithia morbida across the United States reveals a broad range of putative effectors and factors for local host and environmental adapation.</title>
        <authorList>
            <person name="Onufrak A."/>
            <person name="Murdoch R.W."/>
            <person name="Gazis R."/>
            <person name="Huff M."/>
            <person name="Staton M."/>
            <person name="Klingeman W."/>
            <person name="Hadziabdic D."/>
        </authorList>
    </citation>
    <scope>NUCLEOTIDE SEQUENCE</scope>
    <source>
        <strain evidence="2">1262</strain>
    </source>
</reference>
<evidence type="ECO:0000313" key="2">
    <source>
        <dbReference type="EMBL" id="KAF4126308.1"/>
    </source>
</evidence>
<dbReference type="Proteomes" id="UP000749293">
    <property type="component" value="Unassembled WGS sequence"/>
</dbReference>
<feature type="compositionally biased region" description="Basic and acidic residues" evidence="1">
    <location>
        <begin position="17"/>
        <end position="31"/>
    </location>
</feature>
<dbReference type="GeneID" id="55966274"/>
<dbReference type="RefSeq" id="XP_035324960.1">
    <property type="nucleotide sequence ID" value="XM_035462030.1"/>
</dbReference>
<comment type="caution">
    <text evidence="2">The sequence shown here is derived from an EMBL/GenBank/DDBJ whole genome shotgun (WGS) entry which is preliminary data.</text>
</comment>
<dbReference type="AlphaFoldDB" id="A0A9P4Z082"/>
<dbReference type="EMBL" id="JAANYQ010000001">
    <property type="protein sequence ID" value="KAF4126308.1"/>
    <property type="molecule type" value="Genomic_DNA"/>
</dbReference>
<gene>
    <name evidence="2" type="ORF">GMORB2_0044</name>
</gene>
<proteinExistence type="predicted"/>
<evidence type="ECO:0000313" key="3">
    <source>
        <dbReference type="Proteomes" id="UP000749293"/>
    </source>
</evidence>
<organism evidence="2 3">
    <name type="scientific">Geosmithia morbida</name>
    <dbReference type="NCBI Taxonomy" id="1094350"/>
    <lineage>
        <taxon>Eukaryota</taxon>
        <taxon>Fungi</taxon>
        <taxon>Dikarya</taxon>
        <taxon>Ascomycota</taxon>
        <taxon>Pezizomycotina</taxon>
        <taxon>Sordariomycetes</taxon>
        <taxon>Hypocreomycetidae</taxon>
        <taxon>Hypocreales</taxon>
        <taxon>Bionectriaceae</taxon>
        <taxon>Geosmithia</taxon>
    </lineage>
</organism>
<protein>
    <submittedName>
        <fullName evidence="2">Uncharacterized protein</fullName>
    </submittedName>
</protein>